<keyword evidence="1" id="KW-0812">Transmembrane</keyword>
<dbReference type="InterPro" id="IPR025588">
    <property type="entry name" value="YcxB-like_C"/>
</dbReference>
<evidence type="ECO:0000256" key="1">
    <source>
        <dbReference type="SAM" id="Phobius"/>
    </source>
</evidence>
<dbReference type="EMBL" id="JQOD01000003">
    <property type="protein sequence ID" value="KGA33354.1"/>
    <property type="molecule type" value="Genomic_DNA"/>
</dbReference>
<dbReference type="Proteomes" id="UP000029435">
    <property type="component" value="Unassembled WGS sequence"/>
</dbReference>
<gene>
    <name evidence="3" type="ORF">KU74_15815</name>
</gene>
<proteinExistence type="predicted"/>
<evidence type="ECO:0000313" key="4">
    <source>
        <dbReference type="Proteomes" id="UP000029435"/>
    </source>
</evidence>
<comment type="caution">
    <text evidence="3">The sequence shown here is derived from an EMBL/GenBank/DDBJ whole genome shotgun (WGS) entry which is preliminary data.</text>
</comment>
<evidence type="ECO:0000313" key="3">
    <source>
        <dbReference type="EMBL" id="KGA33354.1"/>
    </source>
</evidence>
<feature type="transmembrane region" description="Helical" evidence="1">
    <location>
        <begin position="44"/>
        <end position="65"/>
    </location>
</feature>
<feature type="domain" description="YcxB-like C-terminal" evidence="2">
    <location>
        <begin position="115"/>
        <end position="175"/>
    </location>
</feature>
<keyword evidence="1" id="KW-0472">Membrane</keyword>
<name>A0A0M2EYP8_9GAMM</name>
<feature type="transmembrane region" description="Helical" evidence="1">
    <location>
        <begin position="77"/>
        <end position="96"/>
    </location>
</feature>
<organism evidence="3 4">
    <name type="scientific">Pectobacterium brasiliense</name>
    <dbReference type="NCBI Taxonomy" id="180957"/>
    <lineage>
        <taxon>Bacteria</taxon>
        <taxon>Pseudomonadati</taxon>
        <taxon>Pseudomonadota</taxon>
        <taxon>Gammaproteobacteria</taxon>
        <taxon>Enterobacterales</taxon>
        <taxon>Pectobacteriaceae</taxon>
        <taxon>Pectobacterium</taxon>
    </lineage>
</organism>
<sequence length="187" mass="21366">METNNKEFIIHQTLTQSDYERGIKSIYSWNEKSQSYKHRIINSLLMLSFVLLLVSLFILLAIIFLSSEREAHPIIKLFSYLTASLAVLSILLSLLIRKIKSYPSGVFPAEVKITINNDGIYGETESSHSRYKWHAISHLSKIDNHLFLIVDNMIAIPISLQNFADKQEADSVILFIEERMGIPKATP</sequence>
<keyword evidence="1" id="KW-1133">Transmembrane helix</keyword>
<dbReference type="OrthoDB" id="6425108at2"/>
<dbReference type="AlphaFoldDB" id="A0A0M2EYP8"/>
<reference evidence="3 4" key="1">
    <citation type="submission" date="2014-08" db="EMBL/GenBank/DDBJ databases">
        <title>Genome sequences of NCPPB Pectobacterium isolates.</title>
        <authorList>
            <person name="Glover R.H."/>
            <person name="Sapp M."/>
            <person name="Elphinstone J."/>
        </authorList>
    </citation>
    <scope>NUCLEOTIDE SEQUENCE [LARGE SCALE GENOMIC DNA]</scope>
    <source>
        <strain evidence="3 4">LMG 21372</strain>
    </source>
</reference>
<dbReference type="RefSeq" id="WP_039316455.1">
    <property type="nucleotide sequence ID" value="NZ_JQOD01000003.1"/>
</dbReference>
<evidence type="ECO:0000259" key="2">
    <source>
        <dbReference type="Pfam" id="PF14317"/>
    </source>
</evidence>
<protein>
    <recommendedName>
        <fullName evidence="2">YcxB-like C-terminal domain-containing protein</fullName>
    </recommendedName>
</protein>
<dbReference type="Pfam" id="PF14317">
    <property type="entry name" value="YcxB"/>
    <property type="match status" value="1"/>
</dbReference>
<accession>A0A0M2EYP8</accession>